<evidence type="ECO:0000313" key="2">
    <source>
        <dbReference type="Proteomes" id="UP001201163"/>
    </source>
</evidence>
<comment type="caution">
    <text evidence="1">The sequence shown here is derived from an EMBL/GenBank/DDBJ whole genome shotgun (WGS) entry which is preliminary data.</text>
</comment>
<evidence type="ECO:0000313" key="1">
    <source>
        <dbReference type="EMBL" id="KAH8984005.1"/>
    </source>
</evidence>
<dbReference type="Proteomes" id="UP001201163">
    <property type="component" value="Unassembled WGS sequence"/>
</dbReference>
<keyword evidence="2" id="KW-1185">Reference proteome</keyword>
<sequence length="503" mass="54624">MLPQAILSSLALHDEHPPLPNIIDLCDDDDETNLLEPYIPHGSPLLFPSRIEDDAMANGGVKISPASIFAQITPIDELPQQPLVAMNVSSRSVTNEISFAESRMDTLKTRSDTFLRPPPPQYCFARRPVIVPLPVDNLDRLHESHDSDSCTSLPQCPPISLPRTPVTTGEPLTAVSMLKHAEDLPIALAAEELPPQYVSRTIDQTVDEDDDDWSLFAPQIPISLPSLVSVTTPINPTNETPPIDKELSNAPFADPFHNDLVTRNDSIRLEDPSQQSFSKACDFAPSQAFEPLPSLTVALPSPPPSRSIDHSFPVTLLSRLDVPTDRPFSSHTAALVRTWRLATTILVSPPAPSPPRTTAPAIAHPVTDFIFFVPKATYPCPPHSGPPSRSASRSTMLHSLGAVSVPTDLSGSTSASFPTLDPRPYAAFTPPPRCSLPLHSDLPSLVPVFCLPPLLHPASQSSLVVMEDNASKRGGENLAKTRFRLQVLLLQLTHSPSAQQPRK</sequence>
<proteinExistence type="predicted"/>
<name>A0AAD4Q9Y9_9AGAM</name>
<organism evidence="1 2">
    <name type="scientific">Lactarius akahatsu</name>
    <dbReference type="NCBI Taxonomy" id="416441"/>
    <lineage>
        <taxon>Eukaryota</taxon>
        <taxon>Fungi</taxon>
        <taxon>Dikarya</taxon>
        <taxon>Basidiomycota</taxon>
        <taxon>Agaricomycotina</taxon>
        <taxon>Agaricomycetes</taxon>
        <taxon>Russulales</taxon>
        <taxon>Russulaceae</taxon>
        <taxon>Lactarius</taxon>
    </lineage>
</organism>
<dbReference type="AlphaFoldDB" id="A0AAD4Q9Y9"/>
<protein>
    <submittedName>
        <fullName evidence="1">Uncharacterized protein</fullName>
    </submittedName>
</protein>
<accession>A0AAD4Q9Y9</accession>
<gene>
    <name evidence="1" type="ORF">EDB92DRAFT_1951061</name>
</gene>
<dbReference type="EMBL" id="JAKELL010000080">
    <property type="protein sequence ID" value="KAH8984005.1"/>
    <property type="molecule type" value="Genomic_DNA"/>
</dbReference>
<reference evidence="1" key="1">
    <citation type="submission" date="2022-01" db="EMBL/GenBank/DDBJ databases">
        <title>Comparative genomics reveals a dynamic genome evolution in the ectomycorrhizal milk-cap (Lactarius) mushrooms.</title>
        <authorList>
            <consortium name="DOE Joint Genome Institute"/>
            <person name="Lebreton A."/>
            <person name="Tang N."/>
            <person name="Kuo A."/>
            <person name="LaButti K."/>
            <person name="Drula E."/>
            <person name="Barry K."/>
            <person name="Clum A."/>
            <person name="Lipzen A."/>
            <person name="Mousain D."/>
            <person name="Ng V."/>
            <person name="Wang R."/>
            <person name="Wang X."/>
            <person name="Dai Y."/>
            <person name="Henrissat B."/>
            <person name="Grigoriev I.V."/>
            <person name="Guerin-Laguette A."/>
            <person name="Yu F."/>
            <person name="Martin F.M."/>
        </authorList>
    </citation>
    <scope>NUCLEOTIDE SEQUENCE</scope>
    <source>
        <strain evidence="1">QP</strain>
    </source>
</reference>